<dbReference type="InterPro" id="IPR024185">
    <property type="entry name" value="FTHF_cligase-like_sf"/>
</dbReference>
<comment type="caution">
    <text evidence="3">The sequence shown here is derived from an EMBL/GenBank/DDBJ whole genome shotgun (WGS) entry which is preliminary data.</text>
</comment>
<dbReference type="InterPro" id="IPR022823">
    <property type="entry name" value="LutC"/>
</dbReference>
<comment type="function">
    <text evidence="1">Is involved in L-lactate degradation and allows cells to grow with lactate as the sole carbon source.</text>
</comment>
<dbReference type="InterPro" id="IPR003741">
    <property type="entry name" value="LUD_dom"/>
</dbReference>
<proteinExistence type="inferred from homology"/>
<dbReference type="EMBL" id="JAQKAB010000008">
    <property type="protein sequence ID" value="MDA7027378.1"/>
    <property type="molecule type" value="Genomic_DNA"/>
</dbReference>
<organism evidence="3 4">
    <name type="scientific">Bacillus changyiensis</name>
    <dbReference type="NCBI Taxonomy" id="3004103"/>
    <lineage>
        <taxon>Bacteria</taxon>
        <taxon>Bacillati</taxon>
        <taxon>Bacillota</taxon>
        <taxon>Bacilli</taxon>
        <taxon>Bacillales</taxon>
        <taxon>Bacillaceae</taxon>
        <taxon>Bacillus</taxon>
    </lineage>
</organism>
<reference evidence="3 4" key="1">
    <citation type="submission" date="2023-01" db="EMBL/GenBank/DDBJ databases">
        <title>Bacillus changyiensis sp. nov., isolated from a coastal deposit.</title>
        <authorList>
            <person name="Xiao G."/>
            <person name="Lai Q."/>
            <person name="Hu Z."/>
            <person name="Shao Z."/>
        </authorList>
    </citation>
    <scope>NUCLEOTIDE SEQUENCE [LARGE SCALE GENOMIC DNA]</scope>
    <source>
        <strain evidence="3 4">CLL-7-23</strain>
    </source>
</reference>
<feature type="domain" description="LUD" evidence="2">
    <location>
        <begin position="55"/>
        <end position="237"/>
    </location>
</feature>
<dbReference type="PANTHER" id="PTHR43682">
    <property type="entry name" value="LACTATE UTILIZATION PROTEIN C"/>
    <property type="match status" value="1"/>
</dbReference>
<evidence type="ECO:0000313" key="4">
    <source>
        <dbReference type="Proteomes" id="UP001211894"/>
    </source>
</evidence>
<evidence type="ECO:0000259" key="2">
    <source>
        <dbReference type="Pfam" id="PF02589"/>
    </source>
</evidence>
<dbReference type="HAMAP" id="MF_02104">
    <property type="entry name" value="LutC"/>
    <property type="match status" value="1"/>
</dbReference>
<comment type="similarity">
    <text evidence="1">Belongs to the LutC/YkgG family.</text>
</comment>
<dbReference type="InterPro" id="IPR037171">
    <property type="entry name" value="NagB/RpiA_transferase-like"/>
</dbReference>
<dbReference type="Pfam" id="PF02589">
    <property type="entry name" value="LUD_dom"/>
    <property type="match status" value="1"/>
</dbReference>
<protein>
    <recommendedName>
        <fullName evidence="1">Lactate utilization protein C</fullName>
    </recommendedName>
</protein>
<keyword evidence="4" id="KW-1185">Reference proteome</keyword>
<sequence length="240" mass="26500">MTKGTIQHQERFLNRIAHQLGRERRTAGVTVPDYSYQPQYKVYRGYSADDLLVVLKEQCRKIHTEFIETDSIGLDKALDEQVARFGGGPVIVPKDARFKQFGLSDLLMDSWPQVGTKVWEWDAAAGEKNIEQAEQANIGITFSEITLAESGTVVLFSSKDKGRSVSLLPTTYIAIVPKSTIVPRMTQASEIIQQKLADGSVIPSCINYITGPSNSADIEMDLVVGVHGPIQAAYIVVTDR</sequence>
<gene>
    <name evidence="1" type="primary">lutC</name>
    <name evidence="3" type="ORF">PJ311_12345</name>
</gene>
<dbReference type="Gene3D" id="3.40.50.10420">
    <property type="entry name" value="NagB/RpiA/CoA transferase-like"/>
    <property type="match status" value="1"/>
</dbReference>
<evidence type="ECO:0000256" key="1">
    <source>
        <dbReference type="HAMAP-Rule" id="MF_02104"/>
    </source>
</evidence>
<dbReference type="RefSeq" id="WP_271341219.1">
    <property type="nucleotide sequence ID" value="NZ_JAQKAB010000008.1"/>
</dbReference>
<name>A0ABT4X504_9BACI</name>
<dbReference type="PANTHER" id="PTHR43682:SF1">
    <property type="entry name" value="LACTATE UTILIZATION PROTEIN C"/>
    <property type="match status" value="1"/>
</dbReference>
<evidence type="ECO:0000313" key="3">
    <source>
        <dbReference type="EMBL" id="MDA7027378.1"/>
    </source>
</evidence>
<dbReference type="Proteomes" id="UP001211894">
    <property type="component" value="Unassembled WGS sequence"/>
</dbReference>
<dbReference type="SUPFAM" id="SSF100950">
    <property type="entry name" value="NagB/RpiA/CoA transferase-like"/>
    <property type="match status" value="1"/>
</dbReference>
<accession>A0ABT4X504</accession>